<dbReference type="Gene3D" id="3.40.47.10">
    <property type="match status" value="1"/>
</dbReference>
<reference evidence="12" key="2">
    <citation type="journal article" date="2012" name="J. Am. Chem. Soc.">
        <title>Insights into pyrroindomycin biosynthesis reveal a uniform paradigm for tetramate/tetronate formation.</title>
        <authorList>
            <person name="Wu Q."/>
            <person name="Wu Z."/>
            <person name="Qu X."/>
            <person name="Liu W."/>
        </authorList>
    </citation>
    <scope>NUCLEOTIDE SEQUENCE</scope>
    <source>
        <strain evidence="12">NRRL 21084</strain>
    </source>
</reference>
<dbReference type="InterPro" id="IPR016039">
    <property type="entry name" value="Thiolase-like"/>
</dbReference>
<dbReference type="Gene3D" id="3.10.129.110">
    <property type="entry name" value="Polyketide synthase dehydratase"/>
    <property type="match status" value="1"/>
</dbReference>
<dbReference type="Pfam" id="PF22953">
    <property type="entry name" value="SpnB_Rossmann"/>
    <property type="match status" value="1"/>
</dbReference>
<evidence type="ECO:0000256" key="8">
    <source>
        <dbReference type="PROSITE-ProRule" id="PRU01363"/>
    </source>
</evidence>
<dbReference type="CDD" id="cd08956">
    <property type="entry name" value="KR_3_FAS_SDR_x"/>
    <property type="match status" value="1"/>
</dbReference>
<dbReference type="InterPro" id="IPR009081">
    <property type="entry name" value="PP-bd_ACP"/>
</dbReference>
<dbReference type="FunFam" id="3.40.366.10:FF:000002">
    <property type="entry name" value="Probable polyketide synthase 2"/>
    <property type="match status" value="1"/>
</dbReference>
<dbReference type="FunFam" id="3.40.47.10:FF:000019">
    <property type="entry name" value="Polyketide synthase type I"/>
    <property type="match status" value="1"/>
</dbReference>
<dbReference type="InterPro" id="IPR001227">
    <property type="entry name" value="Ac_transferase_dom_sf"/>
</dbReference>
<accession>K7QSJ1</accession>
<dbReference type="InterPro" id="IPR036736">
    <property type="entry name" value="ACP-like_sf"/>
</dbReference>
<dbReference type="Pfam" id="PF14765">
    <property type="entry name" value="PS-DH"/>
    <property type="match status" value="1"/>
</dbReference>
<protein>
    <submittedName>
        <fullName evidence="12">PyrA6</fullName>
    </submittedName>
</protein>
<evidence type="ECO:0000256" key="1">
    <source>
        <dbReference type="ARBA" id="ARBA00004792"/>
    </source>
</evidence>
<dbReference type="EMBL" id="JX042309">
    <property type="protein sequence ID" value="AFV71309.1"/>
    <property type="molecule type" value="Genomic_DNA"/>
</dbReference>
<dbReference type="InterPro" id="IPR018201">
    <property type="entry name" value="Ketoacyl_synth_AS"/>
</dbReference>
<feature type="region of interest" description="N-terminal hotdog fold" evidence="8">
    <location>
        <begin position="897"/>
        <end position="1011"/>
    </location>
</feature>
<dbReference type="SMART" id="SM00825">
    <property type="entry name" value="PKS_KS"/>
    <property type="match status" value="1"/>
</dbReference>
<dbReference type="Gene3D" id="3.40.50.720">
    <property type="entry name" value="NAD(P)-binding Rossmann-like Domain"/>
    <property type="match status" value="1"/>
</dbReference>
<dbReference type="SMART" id="SM00826">
    <property type="entry name" value="PKS_DH"/>
    <property type="match status" value="1"/>
</dbReference>
<proteinExistence type="predicted"/>
<dbReference type="SUPFAM" id="SSF55048">
    <property type="entry name" value="Probable ACP-binding domain of malonyl-CoA ACP transacylase"/>
    <property type="match status" value="1"/>
</dbReference>
<dbReference type="GO" id="GO:0031177">
    <property type="term" value="F:phosphopantetheine binding"/>
    <property type="evidence" value="ECO:0007669"/>
    <property type="project" value="InterPro"/>
</dbReference>
<dbReference type="InterPro" id="IPR032821">
    <property type="entry name" value="PKS_assoc"/>
</dbReference>
<dbReference type="Pfam" id="PF00109">
    <property type="entry name" value="ketoacyl-synt"/>
    <property type="match status" value="1"/>
</dbReference>
<feature type="domain" description="Ketosynthase family 3 (KS3)" evidence="10">
    <location>
        <begin position="31"/>
        <end position="456"/>
    </location>
</feature>
<dbReference type="PROSITE" id="PS00012">
    <property type="entry name" value="PHOSPHOPANTETHEINE"/>
    <property type="match status" value="1"/>
</dbReference>
<evidence type="ECO:0000256" key="7">
    <source>
        <dbReference type="ARBA" id="ARBA00023315"/>
    </source>
</evidence>
<dbReference type="SUPFAM" id="SSF52151">
    <property type="entry name" value="FabD/lysophospholipase-like"/>
    <property type="match status" value="1"/>
</dbReference>
<dbReference type="PROSITE" id="PS52019">
    <property type="entry name" value="PKS_MFAS_DH"/>
    <property type="match status" value="1"/>
</dbReference>
<evidence type="ECO:0000259" key="11">
    <source>
        <dbReference type="PROSITE" id="PS52019"/>
    </source>
</evidence>
<dbReference type="Gene3D" id="3.40.366.10">
    <property type="entry name" value="Malonyl-Coenzyme A Acyl Carrier Protein, domain 2"/>
    <property type="match status" value="1"/>
</dbReference>
<dbReference type="Pfam" id="PF21089">
    <property type="entry name" value="PKS_DH_N"/>
    <property type="match status" value="1"/>
</dbReference>
<evidence type="ECO:0000256" key="4">
    <source>
        <dbReference type="ARBA" id="ARBA00022679"/>
    </source>
</evidence>
<keyword evidence="4" id="KW-0808">Transferase</keyword>
<dbReference type="SMART" id="SM00823">
    <property type="entry name" value="PKS_PP"/>
    <property type="match status" value="1"/>
</dbReference>
<dbReference type="InterPro" id="IPR013968">
    <property type="entry name" value="PKS_KR"/>
</dbReference>
<dbReference type="PROSITE" id="PS50075">
    <property type="entry name" value="CARRIER"/>
    <property type="match status" value="1"/>
</dbReference>
<gene>
    <name evidence="12" type="primary">pyrA6</name>
</gene>
<dbReference type="Pfam" id="PF00550">
    <property type="entry name" value="PP-binding"/>
    <property type="match status" value="1"/>
</dbReference>
<dbReference type="InterPro" id="IPR050091">
    <property type="entry name" value="PKS_NRPS_Biosynth_Enz"/>
</dbReference>
<evidence type="ECO:0000313" key="12">
    <source>
        <dbReference type="EMBL" id="AFV71309.1"/>
    </source>
</evidence>
<dbReference type="CDD" id="cd00833">
    <property type="entry name" value="PKS"/>
    <property type="match status" value="1"/>
</dbReference>
<name>K7QSJ1_STRRG</name>
<dbReference type="PANTHER" id="PTHR43775">
    <property type="entry name" value="FATTY ACID SYNTHASE"/>
    <property type="match status" value="1"/>
</dbReference>
<feature type="domain" description="PKS/mFAS DH" evidence="11">
    <location>
        <begin position="897"/>
        <end position="1155"/>
    </location>
</feature>
<dbReference type="InterPro" id="IPR014030">
    <property type="entry name" value="Ketoacyl_synth_N"/>
</dbReference>
<dbReference type="InterPro" id="IPR014031">
    <property type="entry name" value="Ketoacyl_synth_C"/>
</dbReference>
<reference evidence="12" key="1">
    <citation type="journal article" date="2012" name="Chem. Biol.">
        <title>Quartromicin biosynthesis: two alternative polyketide chains produced by one polyketide synthase assembly line.</title>
        <authorList>
            <person name="He H.Y."/>
            <person name="Pan H.X."/>
            <person name="Wu L.F."/>
            <person name="Zhang B.B."/>
            <person name="Chai H.B."/>
            <person name="Liu W."/>
            <person name="Tang G.L."/>
        </authorList>
    </citation>
    <scope>NUCLEOTIDE SEQUENCE</scope>
    <source>
        <strain evidence="12">NRRL 21084</strain>
    </source>
</reference>
<dbReference type="Pfam" id="PF02801">
    <property type="entry name" value="Ketoacyl-synt_C"/>
    <property type="match status" value="1"/>
</dbReference>
<dbReference type="InterPro" id="IPR020841">
    <property type="entry name" value="PKS_Beta-ketoAc_synthase_dom"/>
</dbReference>
<evidence type="ECO:0000256" key="6">
    <source>
        <dbReference type="ARBA" id="ARBA00023268"/>
    </source>
</evidence>
<dbReference type="InterPro" id="IPR006162">
    <property type="entry name" value="Ppantetheine_attach_site"/>
</dbReference>
<dbReference type="GO" id="GO:0004315">
    <property type="term" value="F:3-oxoacyl-[acyl-carrier-protein] synthase activity"/>
    <property type="evidence" value="ECO:0007669"/>
    <property type="project" value="InterPro"/>
</dbReference>
<dbReference type="SUPFAM" id="SSF51735">
    <property type="entry name" value="NAD(P)-binding Rossmann-fold domains"/>
    <property type="match status" value="2"/>
</dbReference>
<dbReference type="FunFam" id="1.10.1200.10:FF:000007">
    <property type="entry name" value="Probable polyketide synthase pks17"/>
    <property type="match status" value="1"/>
</dbReference>
<dbReference type="Pfam" id="PF08659">
    <property type="entry name" value="KR"/>
    <property type="match status" value="1"/>
</dbReference>
<dbReference type="SMART" id="SM00822">
    <property type="entry name" value="PKS_KR"/>
    <property type="match status" value="1"/>
</dbReference>
<evidence type="ECO:0000256" key="3">
    <source>
        <dbReference type="ARBA" id="ARBA00022553"/>
    </source>
</evidence>
<dbReference type="PANTHER" id="PTHR43775:SF51">
    <property type="entry name" value="INACTIVE PHENOLPHTHIOCEROL SYNTHESIS POLYKETIDE SYNTHASE TYPE I PKS1-RELATED"/>
    <property type="match status" value="1"/>
</dbReference>
<keyword evidence="6" id="KW-0511">Multifunctional enzyme</keyword>
<dbReference type="InterPro" id="IPR049552">
    <property type="entry name" value="PKS_DH_N"/>
</dbReference>
<dbReference type="SUPFAM" id="SSF47336">
    <property type="entry name" value="ACP-like"/>
    <property type="match status" value="1"/>
</dbReference>
<organism evidence="12">
    <name type="scientific">Streptomyces rugosporus</name>
    <dbReference type="NCBI Taxonomy" id="295838"/>
    <lineage>
        <taxon>Bacteria</taxon>
        <taxon>Bacillati</taxon>
        <taxon>Actinomycetota</taxon>
        <taxon>Actinomycetes</taxon>
        <taxon>Kitasatosporales</taxon>
        <taxon>Streptomycetaceae</taxon>
        <taxon>Streptomyces</taxon>
    </lineage>
</organism>
<dbReference type="PROSITE" id="PS00606">
    <property type="entry name" value="KS3_1"/>
    <property type="match status" value="1"/>
</dbReference>
<dbReference type="SUPFAM" id="SSF53901">
    <property type="entry name" value="Thiolase-like"/>
    <property type="match status" value="1"/>
</dbReference>
<dbReference type="InterPro" id="IPR020807">
    <property type="entry name" value="PKS_DH"/>
</dbReference>
<evidence type="ECO:0000259" key="9">
    <source>
        <dbReference type="PROSITE" id="PS50075"/>
    </source>
</evidence>
<comment type="pathway">
    <text evidence="1">Antibiotic biosynthesis.</text>
</comment>
<feature type="active site" description="Proton donor; for dehydratase activity" evidence="8">
    <location>
        <position position="1082"/>
    </location>
</feature>
<dbReference type="Pfam" id="PF00698">
    <property type="entry name" value="Acyl_transf_1"/>
    <property type="match status" value="1"/>
</dbReference>
<dbReference type="Gene3D" id="3.30.70.3290">
    <property type="match status" value="1"/>
</dbReference>
<sequence>MGISSEDKVVAALRAALLKNEKLQRELDAGAEPIAIVGMACRFPGGVRSPEELWTLVSEGRDAVTAMPDNRGWDVEALYDPDPDAPGKSYAREGGFLHDAGAFDPEFFGISPREALAVDPQQRLLLEVAWEAVERATIVPSTLRGSRTGTFVGIMYNDYAARMHNAPPGELDGMIGTGSAPSIASGRIAYTFGFEGPAITVDTACSSSLVAVHLAVQALRGGECELALAGGATVMATPTTFVEFSRQRGLAPDGRCKPFAAAADGVGWAEGAGLLVLERLSAARRLGHPVLGVIRGSAVNQDGASSQLTAPNGPSQQRVIGQALQAAGLAPADVDAVEAHGTGTPLGDPIEAQALIAAYGRDRRAPLHLGSVKSNIGHTQAAAGVAGIIKMVLALRHGLLPRSLHIDAPSPHVDWSSGAVAPLVESVPWPEHGRARRCAVSSFGISGTNAHLILEQAPEAAASPAPVAGLPWLVSARSDAALREQADALAGWRAARPDVPADAVAHALATTRTHHPRRAVALDQDALAALARGEHHPSLVTGTAKPGKVVFVFPGQGSQWPGMAKDLLDTEPVFAEAMRECAAELDPLTGWPLLDTVRSGELTGDDVVQPALFAMMVSLARLWRSRGVEPDAVVGHSQGEFAAAHIAGALTLKDAARVVALRSKATRTLAGDSGMLSVALTPERAAALIEPWGDELEIAATNGPTATVVAGVEAAVEAVREVCEAEGVRARRVPIDYASHTRHVEPIRERVLRDLAPIRPVRSAVPFWSTVTGEPFDTGALDAAYWFENLRRPVRFHETTERLLGSGHRLFIEVSPHPVLALALQETAGERDAAVVETLRRDDGGRFTVALAHAHAHGAKVDWAPPGQAPVELPTYRFQREPYWLMAPQAVNANTSHLFLTTLTELPGQGVVLAGTVSLAEHPWLADHAVHGTPVLPGSALVDLALHAARAAGHDGAVDLTLHAPLPLPERGQAELRVVLSEQALAVHSRSGGEEWTHHASGSLVGAPAVPGFDGVPPGEAVPADLDALYARLGGLGLDCGPAFQGLRAAWTYEDAVFAEVDLPAEQWESARNAVLHLALLDAVLHAAGLLPVGGDIAVGWKGVMAYAGGATSLRVRLGVTADGQVSVRAADAEGAPVFSAEGISFAPAPGRDPLFHLEWPEIPVPLTAAPGRGRVSRGAALAAGLAEHGWKLDGADPEYVFHHADEDEPLALTANLLGVLQERLADPDATARLVVVTRDDVAAGAAWGLVRTAQLEHPDRIVLLEAAGLDTALFAAALATGEPQLAIRQGRLHVPRLARTPQNPTTAFAATNGTAAIATTHGTGTATDTATGAATARAGAVLGGESVVLITGATGGLGRPLATHLVNAHGVRRLVLAGRRGPDAPGAAELAADLTALGASVSVVACDVADRAALAELLDEHPVTAVFHAAGIADGGVVESLDPARLAAVLRPKAEGAWNLHELTRGRELTAFVLFSSLSGLLGNPGQANYGAANAYLDALAVHRHALGLPALSVAWGVWADEEGMRDLLGEADLVRMTRSGIVPLPSRQALDLLDAALLGRQPVVAPTGIDPALLMDDTPPLLRGLVRGRRRRTDSGPRLAELGAAERADAVAELVREQVAAVLGHKSPETVDPLRAFKELGFESVTAIDLRNRLAAATGLRLPATVIFDRPTVRDLTEELLRRLAPPEGPPAVLETLDRLAAELRAVPDDLRDVVGGRLRELAGAYGDADLAGATDEELFAVLDRELGA</sequence>
<dbReference type="SMART" id="SM00827">
    <property type="entry name" value="PKS_AT"/>
    <property type="match status" value="1"/>
</dbReference>
<dbReference type="InterPro" id="IPR049900">
    <property type="entry name" value="PKS_mFAS_DH"/>
</dbReference>
<keyword evidence="5" id="KW-0045">Antibiotic biosynthesis</keyword>
<keyword evidence="2" id="KW-0596">Phosphopantetheine</keyword>
<dbReference type="InterPro" id="IPR014043">
    <property type="entry name" value="Acyl_transferase_dom"/>
</dbReference>
<dbReference type="InterPro" id="IPR049551">
    <property type="entry name" value="PKS_DH_C"/>
</dbReference>
<dbReference type="InterPro" id="IPR057326">
    <property type="entry name" value="KR_dom"/>
</dbReference>
<feature type="active site" description="Proton acceptor; for dehydratase activity" evidence="8">
    <location>
        <position position="928"/>
    </location>
</feature>
<evidence type="ECO:0000256" key="2">
    <source>
        <dbReference type="ARBA" id="ARBA00022450"/>
    </source>
</evidence>
<dbReference type="Pfam" id="PF16197">
    <property type="entry name" value="KAsynt_C_assoc"/>
    <property type="match status" value="1"/>
</dbReference>
<dbReference type="InterPro" id="IPR055123">
    <property type="entry name" value="SpnB-like_Rossmann"/>
</dbReference>
<dbReference type="GO" id="GO:0006633">
    <property type="term" value="P:fatty acid biosynthetic process"/>
    <property type="evidence" value="ECO:0007669"/>
    <property type="project" value="InterPro"/>
</dbReference>
<dbReference type="InterPro" id="IPR036291">
    <property type="entry name" value="NAD(P)-bd_dom_sf"/>
</dbReference>
<dbReference type="PROSITE" id="PS52004">
    <property type="entry name" value="KS3_2"/>
    <property type="match status" value="1"/>
</dbReference>
<keyword evidence="7" id="KW-0012">Acyltransferase</keyword>
<dbReference type="InterPro" id="IPR042104">
    <property type="entry name" value="PKS_dehydratase_sf"/>
</dbReference>
<keyword evidence="3" id="KW-0597">Phosphoprotein</keyword>
<dbReference type="Gene3D" id="1.10.1200.10">
    <property type="entry name" value="ACP-like"/>
    <property type="match status" value="1"/>
</dbReference>
<dbReference type="GO" id="GO:0033068">
    <property type="term" value="P:macrolide biosynthetic process"/>
    <property type="evidence" value="ECO:0007669"/>
    <property type="project" value="UniProtKB-ARBA"/>
</dbReference>
<dbReference type="InterPro" id="IPR016036">
    <property type="entry name" value="Malonyl_transacylase_ACP-bd"/>
</dbReference>
<dbReference type="InterPro" id="IPR016035">
    <property type="entry name" value="Acyl_Trfase/lysoPLipase"/>
</dbReference>
<dbReference type="SMART" id="SM01294">
    <property type="entry name" value="PKS_PP_betabranch"/>
    <property type="match status" value="1"/>
</dbReference>
<evidence type="ECO:0000256" key="5">
    <source>
        <dbReference type="ARBA" id="ARBA00023194"/>
    </source>
</evidence>
<dbReference type="InterPro" id="IPR020806">
    <property type="entry name" value="PKS_PP-bd"/>
</dbReference>
<dbReference type="GO" id="GO:0004312">
    <property type="term" value="F:fatty acid synthase activity"/>
    <property type="evidence" value="ECO:0007669"/>
    <property type="project" value="TreeGrafter"/>
</dbReference>
<feature type="domain" description="Carrier" evidence="9">
    <location>
        <begin position="1611"/>
        <end position="1686"/>
    </location>
</feature>
<feature type="region of interest" description="C-terminal hotdog fold" evidence="8">
    <location>
        <begin position="1021"/>
        <end position="1155"/>
    </location>
</feature>
<evidence type="ECO:0000259" key="10">
    <source>
        <dbReference type="PROSITE" id="PS52004"/>
    </source>
</evidence>